<dbReference type="SFLD" id="SFLDS00003">
    <property type="entry name" value="Haloacid_Dehalogenase"/>
    <property type="match status" value="1"/>
</dbReference>
<evidence type="ECO:0000256" key="15">
    <source>
        <dbReference type="ARBA" id="ARBA00023008"/>
    </source>
</evidence>
<dbReference type="InterPro" id="IPR017969">
    <property type="entry name" value="Heavy-metal-associated_CS"/>
</dbReference>
<keyword evidence="21" id="KW-1185">Reference proteome</keyword>
<evidence type="ECO:0000256" key="14">
    <source>
        <dbReference type="ARBA" id="ARBA00022989"/>
    </source>
</evidence>
<evidence type="ECO:0000256" key="9">
    <source>
        <dbReference type="ARBA" id="ARBA00022741"/>
    </source>
</evidence>
<dbReference type="GO" id="GO:0005524">
    <property type="term" value="F:ATP binding"/>
    <property type="evidence" value="ECO:0007669"/>
    <property type="project" value="UniProtKB-UniRule"/>
</dbReference>
<evidence type="ECO:0000256" key="3">
    <source>
        <dbReference type="ARBA" id="ARBA00012517"/>
    </source>
</evidence>
<dbReference type="Proteomes" id="UP000217211">
    <property type="component" value="Plasmid pSJ05684b"/>
</dbReference>
<dbReference type="InterPro" id="IPR008250">
    <property type="entry name" value="ATPase_P-typ_transduc_dom_A_sf"/>
</dbReference>
<keyword evidence="5 18" id="KW-1003">Cell membrane</keyword>
<dbReference type="PANTHER" id="PTHR43520">
    <property type="entry name" value="ATP7, ISOFORM B"/>
    <property type="match status" value="1"/>
</dbReference>
<dbReference type="NCBIfam" id="TIGR01511">
    <property type="entry name" value="ATPase-IB1_Cu"/>
    <property type="match status" value="1"/>
</dbReference>
<keyword evidence="7 18" id="KW-0479">Metal-binding</keyword>
<evidence type="ECO:0000256" key="6">
    <source>
        <dbReference type="ARBA" id="ARBA00022692"/>
    </source>
</evidence>
<reference evidence="20 21" key="1">
    <citation type="submission" date="2017-08" db="EMBL/GenBank/DDBJ databases">
        <title>Multipartite genome sequences of Sinorhizobium species nodulating soybeans.</title>
        <authorList>
            <person name="Tian C.F."/>
        </authorList>
    </citation>
    <scope>NUCLEOTIDE SEQUENCE [LARGE SCALE GENOMIC DNA]</scope>
    <source>
        <strain evidence="20 21">CCBAU 05684</strain>
        <plasmid evidence="21">psj05684b</plasmid>
    </source>
</reference>
<feature type="transmembrane region" description="Helical" evidence="18">
    <location>
        <begin position="208"/>
        <end position="224"/>
    </location>
</feature>
<evidence type="ECO:0000256" key="2">
    <source>
        <dbReference type="ARBA" id="ARBA00006024"/>
    </source>
</evidence>
<dbReference type="NCBIfam" id="TIGR00003">
    <property type="entry name" value="copper ion binding protein"/>
    <property type="match status" value="1"/>
</dbReference>
<keyword evidence="4" id="KW-0813">Transport</keyword>
<proteinExistence type="inferred from homology"/>
<dbReference type="InterPro" id="IPR023298">
    <property type="entry name" value="ATPase_P-typ_TM_dom_sf"/>
</dbReference>
<evidence type="ECO:0000259" key="19">
    <source>
        <dbReference type="PROSITE" id="PS50846"/>
    </source>
</evidence>
<protein>
    <recommendedName>
        <fullName evidence="3">P-type Cu(+) transporter</fullName>
        <ecNumber evidence="3">7.2.2.8</ecNumber>
    </recommendedName>
</protein>
<dbReference type="SFLD" id="SFLDG00002">
    <property type="entry name" value="C1.7:_P-type_atpase_like"/>
    <property type="match status" value="1"/>
</dbReference>
<accession>A0A249PJL3</accession>
<dbReference type="SUPFAM" id="SSF56784">
    <property type="entry name" value="HAD-like"/>
    <property type="match status" value="1"/>
</dbReference>
<dbReference type="InterPro" id="IPR059000">
    <property type="entry name" value="ATPase_P-type_domA"/>
</dbReference>
<evidence type="ECO:0000256" key="16">
    <source>
        <dbReference type="ARBA" id="ARBA00023065"/>
    </source>
</evidence>
<dbReference type="InterPro" id="IPR006121">
    <property type="entry name" value="HMA_dom"/>
</dbReference>
<dbReference type="Gene3D" id="3.40.1110.10">
    <property type="entry name" value="Calcium-transporting ATPase, cytoplasmic domain N"/>
    <property type="match status" value="1"/>
</dbReference>
<dbReference type="CDD" id="cd00371">
    <property type="entry name" value="HMA"/>
    <property type="match status" value="2"/>
</dbReference>
<dbReference type="Gene3D" id="2.70.150.10">
    <property type="entry name" value="Calcium-transporting ATPase, cytoplasmic transduction domain A"/>
    <property type="match status" value="1"/>
</dbReference>
<comment type="subcellular location">
    <subcellularLocation>
        <location evidence="1">Cell membrane</location>
        <topology evidence="1">Multi-pass membrane protein</topology>
    </subcellularLocation>
</comment>
<dbReference type="EMBL" id="CP023068">
    <property type="protein sequence ID" value="ASY65895.1"/>
    <property type="molecule type" value="Genomic_DNA"/>
</dbReference>
<dbReference type="SUPFAM" id="SSF81653">
    <property type="entry name" value="Calcium ATPase, transduction domain A"/>
    <property type="match status" value="1"/>
</dbReference>
<dbReference type="Pfam" id="PF00403">
    <property type="entry name" value="HMA"/>
    <property type="match status" value="2"/>
</dbReference>
<feature type="transmembrane region" description="Helical" evidence="18">
    <location>
        <begin position="272"/>
        <end position="291"/>
    </location>
</feature>
<dbReference type="InterPro" id="IPR027256">
    <property type="entry name" value="P-typ_ATPase_IB"/>
</dbReference>
<dbReference type="PRINTS" id="PR00943">
    <property type="entry name" value="CUATPASE"/>
</dbReference>
<dbReference type="PROSITE" id="PS50846">
    <property type="entry name" value="HMA_2"/>
    <property type="match status" value="2"/>
</dbReference>
<evidence type="ECO:0000256" key="10">
    <source>
        <dbReference type="ARBA" id="ARBA00022796"/>
    </source>
</evidence>
<evidence type="ECO:0000256" key="17">
    <source>
        <dbReference type="ARBA" id="ARBA00023136"/>
    </source>
</evidence>
<dbReference type="GO" id="GO:0016887">
    <property type="term" value="F:ATP hydrolysis activity"/>
    <property type="evidence" value="ECO:0007669"/>
    <property type="project" value="InterPro"/>
</dbReference>
<evidence type="ECO:0000256" key="8">
    <source>
        <dbReference type="ARBA" id="ARBA00022737"/>
    </source>
</evidence>
<feature type="transmembrane region" description="Helical" evidence="18">
    <location>
        <begin position="244"/>
        <end position="266"/>
    </location>
</feature>
<dbReference type="CDD" id="cd02094">
    <property type="entry name" value="P-type_ATPase_Cu-like"/>
    <property type="match status" value="1"/>
</dbReference>
<dbReference type="Pfam" id="PF00122">
    <property type="entry name" value="E1-E2_ATPase"/>
    <property type="match status" value="1"/>
</dbReference>
<keyword evidence="8" id="KW-0677">Repeat</keyword>
<dbReference type="SUPFAM" id="SSF81665">
    <property type="entry name" value="Calcium ATPase, transmembrane domain M"/>
    <property type="match status" value="1"/>
</dbReference>
<dbReference type="eggNOG" id="COG2217">
    <property type="taxonomic scope" value="Bacteria"/>
</dbReference>
<dbReference type="GO" id="GO:0060003">
    <property type="term" value="P:copper ion export"/>
    <property type="evidence" value="ECO:0007669"/>
    <property type="project" value="UniProtKB-ARBA"/>
</dbReference>
<feature type="transmembrane region" description="Helical" evidence="18">
    <location>
        <begin position="794"/>
        <end position="816"/>
    </location>
</feature>
<evidence type="ECO:0000256" key="12">
    <source>
        <dbReference type="ARBA" id="ARBA00022842"/>
    </source>
</evidence>
<evidence type="ECO:0000256" key="7">
    <source>
        <dbReference type="ARBA" id="ARBA00022723"/>
    </source>
</evidence>
<organism evidence="20 21">
    <name type="scientific">Sinorhizobium sojae CCBAU 05684</name>
    <dbReference type="NCBI Taxonomy" id="716928"/>
    <lineage>
        <taxon>Bacteria</taxon>
        <taxon>Pseudomonadati</taxon>
        <taxon>Pseudomonadota</taxon>
        <taxon>Alphaproteobacteria</taxon>
        <taxon>Hyphomicrobiales</taxon>
        <taxon>Rhizobiaceae</taxon>
        <taxon>Sinorhizobium/Ensifer group</taxon>
        <taxon>Sinorhizobium</taxon>
    </lineage>
</organism>
<keyword evidence="11 18" id="KW-0067">ATP-binding</keyword>
<feature type="domain" description="HMA" evidence="19">
    <location>
        <begin position="12"/>
        <end position="77"/>
    </location>
</feature>
<keyword evidence="12" id="KW-0460">Magnesium</keyword>
<evidence type="ECO:0000256" key="13">
    <source>
        <dbReference type="ARBA" id="ARBA00022967"/>
    </source>
</evidence>
<dbReference type="InterPro" id="IPR023299">
    <property type="entry name" value="ATPase_P-typ_cyto_dom_N"/>
</dbReference>
<dbReference type="InterPro" id="IPR001757">
    <property type="entry name" value="P_typ_ATPase"/>
</dbReference>
<evidence type="ECO:0000313" key="21">
    <source>
        <dbReference type="Proteomes" id="UP000217211"/>
    </source>
</evidence>
<dbReference type="FunFam" id="2.70.150.10:FF:000020">
    <property type="entry name" value="Copper-exporting P-type ATPase A"/>
    <property type="match status" value="1"/>
</dbReference>
<dbReference type="GO" id="GO:0055070">
    <property type="term" value="P:copper ion homeostasis"/>
    <property type="evidence" value="ECO:0007669"/>
    <property type="project" value="TreeGrafter"/>
</dbReference>
<keyword evidence="15" id="KW-0186">Copper</keyword>
<keyword evidence="16" id="KW-0406">Ion transport</keyword>
<dbReference type="GO" id="GO:0140581">
    <property type="term" value="F:P-type monovalent copper transporter activity"/>
    <property type="evidence" value="ECO:0007669"/>
    <property type="project" value="UniProtKB-EC"/>
</dbReference>
<dbReference type="NCBIfam" id="TIGR01512">
    <property type="entry name" value="ATPase-IB2_Cd"/>
    <property type="match status" value="1"/>
</dbReference>
<name>A0A249PJL3_9HYPH</name>
<dbReference type="NCBIfam" id="TIGR01525">
    <property type="entry name" value="ATPase-IB_hvy"/>
    <property type="match status" value="1"/>
</dbReference>
<feature type="transmembrane region" description="Helical" evidence="18">
    <location>
        <begin position="425"/>
        <end position="447"/>
    </location>
</feature>
<keyword evidence="10" id="KW-0187">Copper transport</keyword>
<feature type="transmembrane region" description="Helical" evidence="18">
    <location>
        <begin position="170"/>
        <end position="188"/>
    </location>
</feature>
<dbReference type="Gene3D" id="3.30.70.100">
    <property type="match status" value="2"/>
</dbReference>
<dbReference type="InterPro" id="IPR036163">
    <property type="entry name" value="HMA_dom_sf"/>
</dbReference>
<keyword evidence="6 18" id="KW-0812">Transmembrane</keyword>
<dbReference type="InterPro" id="IPR044492">
    <property type="entry name" value="P_typ_ATPase_HD_dom"/>
</dbReference>
<keyword evidence="13" id="KW-1278">Translocase</keyword>
<dbReference type="InterPro" id="IPR006122">
    <property type="entry name" value="HMA_Cu_ion-bd"/>
</dbReference>
<feature type="transmembrane region" description="Helical" evidence="18">
    <location>
        <begin position="769"/>
        <end position="788"/>
    </location>
</feature>
<dbReference type="NCBIfam" id="TIGR01494">
    <property type="entry name" value="ATPase_P-type"/>
    <property type="match status" value="1"/>
</dbReference>
<dbReference type="RefSeq" id="WP_085939138.1">
    <property type="nucleotide sequence ID" value="NZ_AJQT01000102.1"/>
</dbReference>
<gene>
    <name evidence="20" type="ORF">SJ05684_b49130</name>
</gene>
<comment type="similarity">
    <text evidence="2 18">Belongs to the cation transport ATPase (P-type) (TC 3.A.3) family. Type IB subfamily.</text>
</comment>
<sequence>MNLATANMNVQTPIQVDVVGMSCASCVGRVERAIRAVPGVKSASVNLATERAEISFTEPVAIAEVLSAIRNAGYGARTESVELAVEGATCASCVRRIEQALKRVPGVLDATMNLATERALVSAAGGMVRIQDLLAAIEQSGYSARPVAAENPEDLQAEARDREARSLSRALTLAAVLTLPIFVVEMGSHFVPAIHDFVMLHIGMQESWYLQMVLATIVLFGPGFRFFRKGVPALLRGGPDMNSLVALGTAAAWSYSAVATFAPAVLPRGTANVYYEAAAVIVTLILLGRYLENRAKGRTSEAIKRLVGLQAKTARVVRDGETVEISLDQVQVGDFLVVRPGDKVPVDGEVVEGSSYVDESMITGEPVPVAKSSGAGVVGGTINKTGAFTFRATKVGADTVLAQIIRMVEQAQGAKLPIQALVDKVTAWFVPAVMLAAAATFLVWLFFGPTPALSFALVNAVAVLIIACPCAMGLATPTSIMVGMGRAAEMGLLFRKGEALQTLKSADVIAMDKTGTLTKGRPELTDLIPAAGFGRDEVLGLVAAVETRSEHPIGEAIVAAAKRDELVLPPVEDFDATPGFGAKALVAGRKVHVGADRLMAKLGLDVSAFADEVGRLGDEGKSPLFAAVDGKIAAVIAVSDPIKQTTIEAVNRLHELGVKVAMITGDNRRTAEAIARRLKIDEVVAEVLPDGKVQALENLRAGGRKVAFVGDGINDAPALAAADVGIAIGTGTDVAIESADVVLMSGDLRGVPNAIALSKATIRNIKENLFWAFAYNTVLIPVAAGALFPAYGLMLSPMIAAGAMALSSVFVLGNALRLKRFRAPMKFDAVRADGNGRLAAAE</sequence>
<evidence type="ECO:0000313" key="20">
    <source>
        <dbReference type="EMBL" id="ASY65895.1"/>
    </source>
</evidence>
<evidence type="ECO:0000256" key="11">
    <source>
        <dbReference type="ARBA" id="ARBA00022840"/>
    </source>
</evidence>
<keyword evidence="17 18" id="KW-0472">Membrane</keyword>
<dbReference type="PROSITE" id="PS00154">
    <property type="entry name" value="ATPASE_E1_E2"/>
    <property type="match status" value="1"/>
</dbReference>
<evidence type="ECO:0000256" key="4">
    <source>
        <dbReference type="ARBA" id="ARBA00022448"/>
    </source>
</evidence>
<dbReference type="GO" id="GO:0043682">
    <property type="term" value="F:P-type divalent copper transporter activity"/>
    <property type="evidence" value="ECO:0007669"/>
    <property type="project" value="TreeGrafter"/>
</dbReference>
<dbReference type="SUPFAM" id="SSF55008">
    <property type="entry name" value="HMA, heavy metal-associated domain"/>
    <property type="match status" value="2"/>
</dbReference>
<keyword evidence="14 18" id="KW-1133">Transmembrane helix</keyword>
<feature type="domain" description="HMA" evidence="19">
    <location>
        <begin position="79"/>
        <end position="145"/>
    </location>
</feature>
<dbReference type="InterPro" id="IPR023214">
    <property type="entry name" value="HAD_sf"/>
</dbReference>
<evidence type="ECO:0000256" key="5">
    <source>
        <dbReference type="ARBA" id="ARBA00022475"/>
    </source>
</evidence>
<dbReference type="Gene3D" id="3.40.50.1000">
    <property type="entry name" value="HAD superfamily/HAD-like"/>
    <property type="match status" value="1"/>
</dbReference>
<dbReference type="InterPro" id="IPR018303">
    <property type="entry name" value="ATPase_P-typ_P_site"/>
</dbReference>
<dbReference type="PRINTS" id="PR00119">
    <property type="entry name" value="CATATPASE"/>
</dbReference>
<evidence type="ECO:0000256" key="1">
    <source>
        <dbReference type="ARBA" id="ARBA00004651"/>
    </source>
</evidence>
<keyword evidence="20" id="KW-0614">Plasmid</keyword>
<keyword evidence="9 18" id="KW-0547">Nucleotide-binding</keyword>
<dbReference type="KEGG" id="esj:SJ05684_b49130"/>
<dbReference type="GO" id="GO:0005507">
    <property type="term" value="F:copper ion binding"/>
    <property type="evidence" value="ECO:0007669"/>
    <property type="project" value="InterPro"/>
</dbReference>
<dbReference type="Pfam" id="PF00702">
    <property type="entry name" value="Hydrolase"/>
    <property type="match status" value="1"/>
</dbReference>
<dbReference type="InterPro" id="IPR036412">
    <property type="entry name" value="HAD-like_sf"/>
</dbReference>
<dbReference type="STRING" id="716928.GCA_000261485_04521"/>
<dbReference type="PANTHER" id="PTHR43520:SF8">
    <property type="entry name" value="P-TYPE CU(+) TRANSPORTER"/>
    <property type="match status" value="1"/>
</dbReference>
<feature type="transmembrane region" description="Helical" evidence="18">
    <location>
        <begin position="453"/>
        <end position="476"/>
    </location>
</feature>
<dbReference type="GO" id="GO:0005886">
    <property type="term" value="C:plasma membrane"/>
    <property type="evidence" value="ECO:0007669"/>
    <property type="project" value="UniProtKB-SubCell"/>
</dbReference>
<dbReference type="PROSITE" id="PS01047">
    <property type="entry name" value="HMA_1"/>
    <property type="match status" value="1"/>
</dbReference>
<dbReference type="AlphaFoldDB" id="A0A249PJL3"/>
<dbReference type="SFLD" id="SFLDF00027">
    <property type="entry name" value="p-type_atpase"/>
    <property type="match status" value="1"/>
</dbReference>
<dbReference type="EC" id="7.2.2.8" evidence="3"/>
<geneLocation type="plasmid" evidence="21">
    <name>psj05684b</name>
</geneLocation>
<dbReference type="FunFam" id="3.30.70.100:FF:000005">
    <property type="entry name" value="Copper-exporting P-type ATPase A"/>
    <property type="match status" value="2"/>
</dbReference>
<evidence type="ECO:0000256" key="18">
    <source>
        <dbReference type="RuleBase" id="RU362081"/>
    </source>
</evidence>